<gene>
    <name evidence="1" type="ORF">SAMN04488042_10249</name>
</gene>
<sequence length="61" mass="6358">MKPLYAALCIAGITLAACGQQEEPTPVYMQPNFDKRGNASCDMGYTLITTESGSVACAPAS</sequence>
<dbReference type="PROSITE" id="PS51257">
    <property type="entry name" value="PROKAR_LIPOPROTEIN"/>
    <property type="match status" value="1"/>
</dbReference>
<evidence type="ECO:0008006" key="3">
    <source>
        <dbReference type="Google" id="ProtNLM"/>
    </source>
</evidence>
<dbReference type="Proteomes" id="UP000199144">
    <property type="component" value="Unassembled WGS sequence"/>
</dbReference>
<evidence type="ECO:0000313" key="1">
    <source>
        <dbReference type="EMBL" id="SFL89215.1"/>
    </source>
</evidence>
<dbReference type="RefSeq" id="WP_093093300.1">
    <property type="nucleotide sequence ID" value="NZ_FOTQ01000002.1"/>
</dbReference>
<dbReference type="AlphaFoldDB" id="A0A1I4LDU6"/>
<evidence type="ECO:0000313" key="2">
    <source>
        <dbReference type="Proteomes" id="UP000199144"/>
    </source>
</evidence>
<dbReference type="EMBL" id="FOTQ01000002">
    <property type="protein sequence ID" value="SFL89215.1"/>
    <property type="molecule type" value="Genomic_DNA"/>
</dbReference>
<keyword evidence="2" id="KW-1185">Reference proteome</keyword>
<name>A0A1I4LDU6_9RHOB</name>
<protein>
    <recommendedName>
        <fullName evidence="3">Lipoprotein</fullName>
    </recommendedName>
</protein>
<proteinExistence type="predicted"/>
<dbReference type="OrthoDB" id="7871094at2"/>
<accession>A0A1I4LDU6</accession>
<organism evidence="1 2">
    <name type="scientific">Shimia aestuarii</name>
    <dbReference type="NCBI Taxonomy" id="254406"/>
    <lineage>
        <taxon>Bacteria</taxon>
        <taxon>Pseudomonadati</taxon>
        <taxon>Pseudomonadota</taxon>
        <taxon>Alphaproteobacteria</taxon>
        <taxon>Rhodobacterales</taxon>
        <taxon>Roseobacteraceae</taxon>
    </lineage>
</organism>
<reference evidence="1 2" key="1">
    <citation type="submission" date="2016-10" db="EMBL/GenBank/DDBJ databases">
        <authorList>
            <person name="de Groot N.N."/>
        </authorList>
    </citation>
    <scope>NUCLEOTIDE SEQUENCE [LARGE SCALE GENOMIC DNA]</scope>
    <source>
        <strain evidence="1 2">DSM 15283</strain>
    </source>
</reference>